<evidence type="ECO:0000256" key="1">
    <source>
        <dbReference type="SAM" id="Phobius"/>
    </source>
</evidence>
<evidence type="ECO:0000313" key="2">
    <source>
        <dbReference type="EMBL" id="AJQ27519.1"/>
    </source>
</evidence>
<sequence>MDKEQIIKLAAEAAVSAAMNYLAQQRLKEKKSRHDKRLRNTKLLLDNYSLLQDHCVQNVIMRVRKIGINAHGVIMISIMTVSVINVVMTLLILSLSGVLLGRFSLCKKRNHVLVETWFARRNGLAD</sequence>
<reference evidence="3" key="2">
    <citation type="submission" date="2015-02" db="EMBL/GenBank/DDBJ databases">
        <title>Complete Genome Sequence of Pelosinus fermentans JBW45.</title>
        <authorList>
            <person name="De Leon K.B."/>
            <person name="Utturkar S.M."/>
            <person name="Camilleri L.B."/>
            <person name="Arkin A.P."/>
            <person name="Fields M.W."/>
            <person name="Brown S.D."/>
            <person name="Wall J.D."/>
        </authorList>
    </citation>
    <scope>NUCLEOTIDE SEQUENCE [LARGE SCALE GENOMIC DNA]</scope>
    <source>
        <strain evidence="3">JBW45</strain>
    </source>
</reference>
<proteinExistence type="predicted"/>
<dbReference type="AlphaFoldDB" id="I9NV49"/>
<gene>
    <name evidence="2" type="ORF">JBW_02169</name>
</gene>
<name>I9NV49_9FIRM</name>
<reference evidence="2 3" key="1">
    <citation type="journal article" date="2015" name="Genome Announc.">
        <title>Complete Genome Sequence of Pelosinus fermentans JBW45, a Member of a Remarkably Competitive Group of Negativicutes in the Firmicutes Phylum.</title>
        <authorList>
            <person name="De Leon K.B."/>
            <person name="Utturkar S.M."/>
            <person name="Camilleri L.B."/>
            <person name="Elias D.A."/>
            <person name="Arkin A.P."/>
            <person name="Fields M.W."/>
            <person name="Brown S.D."/>
            <person name="Wall J.D."/>
        </authorList>
    </citation>
    <scope>NUCLEOTIDE SEQUENCE [LARGE SCALE GENOMIC DNA]</scope>
    <source>
        <strain evidence="2 3">JBW45</strain>
    </source>
</reference>
<dbReference type="KEGG" id="pft:JBW_02169"/>
<protein>
    <submittedName>
        <fullName evidence="2">Uncharacterized protein</fullName>
    </submittedName>
</protein>
<dbReference type="Proteomes" id="UP000005361">
    <property type="component" value="Chromosome"/>
</dbReference>
<feature type="transmembrane region" description="Helical" evidence="1">
    <location>
        <begin position="72"/>
        <end position="100"/>
    </location>
</feature>
<dbReference type="EMBL" id="CP010978">
    <property type="protein sequence ID" value="AJQ27519.1"/>
    <property type="molecule type" value="Genomic_DNA"/>
</dbReference>
<keyword evidence="1" id="KW-0472">Membrane</keyword>
<accession>I9NV49</accession>
<organism evidence="2 3">
    <name type="scientific">Pelosinus fermentans JBW45</name>
    <dbReference type="NCBI Taxonomy" id="1192197"/>
    <lineage>
        <taxon>Bacteria</taxon>
        <taxon>Bacillati</taxon>
        <taxon>Bacillota</taxon>
        <taxon>Negativicutes</taxon>
        <taxon>Selenomonadales</taxon>
        <taxon>Sporomusaceae</taxon>
        <taxon>Pelosinus</taxon>
    </lineage>
</organism>
<keyword evidence="1" id="KW-0812">Transmembrane</keyword>
<dbReference type="HOGENOM" id="CLU_1979425_0_0_9"/>
<evidence type="ECO:0000313" key="3">
    <source>
        <dbReference type="Proteomes" id="UP000005361"/>
    </source>
</evidence>
<keyword evidence="1" id="KW-1133">Transmembrane helix</keyword>